<evidence type="ECO:0000256" key="3">
    <source>
        <dbReference type="ARBA" id="ARBA00022448"/>
    </source>
</evidence>
<comment type="caution">
    <text evidence="9">The sequence shown here is derived from an EMBL/GenBank/DDBJ whole genome shotgun (WGS) entry which is preliminary data.</text>
</comment>
<dbReference type="Gene3D" id="3.40.50.300">
    <property type="entry name" value="P-loop containing nucleotide triphosphate hydrolases"/>
    <property type="match status" value="1"/>
</dbReference>
<dbReference type="GO" id="GO:0005524">
    <property type="term" value="F:ATP binding"/>
    <property type="evidence" value="ECO:0007669"/>
    <property type="project" value="UniProtKB-KW"/>
</dbReference>
<dbReference type="PROSITE" id="PS50893">
    <property type="entry name" value="ABC_TRANSPORTER_2"/>
    <property type="match status" value="1"/>
</dbReference>
<dbReference type="NCBIfam" id="TIGR01727">
    <property type="entry name" value="oligo_HPY"/>
    <property type="match status" value="1"/>
</dbReference>
<dbReference type="GO" id="GO:0015833">
    <property type="term" value="P:peptide transport"/>
    <property type="evidence" value="ECO:0007669"/>
    <property type="project" value="InterPro"/>
</dbReference>
<protein>
    <submittedName>
        <fullName evidence="9">ABC transporter ATP-binding protein</fullName>
    </submittedName>
</protein>
<organism evidence="9 10">
    <name type="scientific">Macrococcus hajekii</name>
    <dbReference type="NCBI Taxonomy" id="198482"/>
    <lineage>
        <taxon>Bacteria</taxon>
        <taxon>Bacillati</taxon>
        <taxon>Bacillota</taxon>
        <taxon>Bacilli</taxon>
        <taxon>Bacillales</taxon>
        <taxon>Staphylococcaceae</taxon>
        <taxon>Macrococcus</taxon>
    </lineage>
</organism>
<evidence type="ECO:0000256" key="6">
    <source>
        <dbReference type="ARBA" id="ARBA00022840"/>
    </source>
</evidence>
<evidence type="ECO:0000256" key="4">
    <source>
        <dbReference type="ARBA" id="ARBA00022475"/>
    </source>
</evidence>
<dbReference type="InterPro" id="IPR050388">
    <property type="entry name" value="ABC_Ni/Peptide_Import"/>
</dbReference>
<dbReference type="OrthoDB" id="9802264at2"/>
<dbReference type="SUPFAM" id="SSF52540">
    <property type="entry name" value="P-loop containing nucleoside triphosphate hydrolases"/>
    <property type="match status" value="1"/>
</dbReference>
<evidence type="ECO:0000256" key="5">
    <source>
        <dbReference type="ARBA" id="ARBA00022741"/>
    </source>
</evidence>
<evidence type="ECO:0000259" key="8">
    <source>
        <dbReference type="PROSITE" id="PS50893"/>
    </source>
</evidence>
<dbReference type="GO" id="GO:0016887">
    <property type="term" value="F:ATP hydrolysis activity"/>
    <property type="evidence" value="ECO:0007669"/>
    <property type="project" value="InterPro"/>
</dbReference>
<keyword evidence="3" id="KW-0813">Transport</keyword>
<dbReference type="PROSITE" id="PS00211">
    <property type="entry name" value="ABC_TRANSPORTER_1"/>
    <property type="match status" value="1"/>
</dbReference>
<keyword evidence="10" id="KW-1185">Reference proteome</keyword>
<dbReference type="PANTHER" id="PTHR43297">
    <property type="entry name" value="OLIGOPEPTIDE TRANSPORT ATP-BINDING PROTEIN APPD"/>
    <property type="match status" value="1"/>
</dbReference>
<dbReference type="CDD" id="cd03257">
    <property type="entry name" value="ABC_NikE_OppD_transporters"/>
    <property type="match status" value="1"/>
</dbReference>
<dbReference type="RefSeq" id="WP_133429798.1">
    <property type="nucleotide sequence ID" value="NZ_BMCC01000003.1"/>
</dbReference>
<dbReference type="InterPro" id="IPR013563">
    <property type="entry name" value="Oligopep_ABC_C"/>
</dbReference>
<dbReference type="GO" id="GO:0005886">
    <property type="term" value="C:plasma membrane"/>
    <property type="evidence" value="ECO:0007669"/>
    <property type="project" value="UniProtKB-SubCell"/>
</dbReference>
<dbReference type="InterPro" id="IPR017871">
    <property type="entry name" value="ABC_transporter-like_CS"/>
</dbReference>
<keyword evidence="6 9" id="KW-0067">ATP-binding</keyword>
<dbReference type="Proteomes" id="UP000295328">
    <property type="component" value="Unassembled WGS sequence"/>
</dbReference>
<keyword evidence="5" id="KW-0547">Nucleotide-binding</keyword>
<evidence type="ECO:0000256" key="7">
    <source>
        <dbReference type="ARBA" id="ARBA00023136"/>
    </source>
</evidence>
<gene>
    <name evidence="9" type="ORF">ERX37_06095</name>
</gene>
<comment type="similarity">
    <text evidence="2">Belongs to the ABC transporter superfamily.</text>
</comment>
<dbReference type="SMART" id="SM00382">
    <property type="entry name" value="AAA"/>
    <property type="match status" value="1"/>
</dbReference>
<dbReference type="Pfam" id="PF00005">
    <property type="entry name" value="ABC_tran"/>
    <property type="match status" value="1"/>
</dbReference>
<dbReference type="FunFam" id="3.40.50.300:FF:000016">
    <property type="entry name" value="Oligopeptide ABC transporter ATP-binding component"/>
    <property type="match status" value="1"/>
</dbReference>
<accession>A0A4R6BJA4</accession>
<keyword evidence="7" id="KW-0472">Membrane</keyword>
<proteinExistence type="inferred from homology"/>
<dbReference type="Pfam" id="PF08352">
    <property type="entry name" value="oligo_HPY"/>
    <property type="match status" value="1"/>
</dbReference>
<evidence type="ECO:0000313" key="10">
    <source>
        <dbReference type="Proteomes" id="UP000295328"/>
    </source>
</evidence>
<dbReference type="InterPro" id="IPR003593">
    <property type="entry name" value="AAA+_ATPase"/>
</dbReference>
<evidence type="ECO:0000256" key="2">
    <source>
        <dbReference type="ARBA" id="ARBA00005417"/>
    </source>
</evidence>
<dbReference type="AlphaFoldDB" id="A0A4R6BJA4"/>
<reference evidence="9 10" key="1">
    <citation type="submission" date="2019-01" db="EMBL/GenBank/DDBJ databases">
        <title>Draft genome sequences of the type strains of six Macrococcus species.</title>
        <authorList>
            <person name="Mazhar S."/>
            <person name="Altermann E."/>
            <person name="Hill C."/>
            <person name="Mcauliffe O."/>
        </authorList>
    </citation>
    <scope>NUCLEOTIDE SEQUENCE [LARGE SCALE GENOMIC DNA]</scope>
    <source>
        <strain evidence="9 10">CCM4809</strain>
    </source>
</reference>
<keyword evidence="4" id="KW-1003">Cell membrane</keyword>
<dbReference type="EMBL" id="SCWE01000002">
    <property type="protein sequence ID" value="TDM01779.1"/>
    <property type="molecule type" value="Genomic_DNA"/>
</dbReference>
<comment type="subcellular location">
    <subcellularLocation>
        <location evidence="1">Cell membrane</location>
        <topology evidence="1">Peripheral membrane protein</topology>
    </subcellularLocation>
</comment>
<name>A0A4R6BJA4_9STAP</name>
<dbReference type="InterPro" id="IPR003439">
    <property type="entry name" value="ABC_transporter-like_ATP-bd"/>
</dbReference>
<evidence type="ECO:0000256" key="1">
    <source>
        <dbReference type="ARBA" id="ARBA00004202"/>
    </source>
</evidence>
<sequence>MTALLTVDNLEVQIKKRKSTTEIIKGVSFSIEKGEIFALVGESGSGKSMTTQAISGMLPRNIDVSADKLVFNDRQLNRLKDKEWTAIRGTEIGMVFQDPMTSLNPTVTIGKQLMEIFTVKKKMSKKAAREQAIRLLEDVEIALPEARLKQYPHELSGGMRQRVLIAMAVALSPQLIIADEPTTALDVTTQKQILNLLYKLKEQSDSAVLLITHDLGVVAEIADKVGIMYSGRIVETGTVEDIFHHPKHPYTIGLLSSLVGEQTDKEKPLHSIKGTPPQAGQITEGCPFASRCPLTMSVCLTHYPPAYQTGQHSAHCWLLDDRAEGARVND</sequence>
<dbReference type="PANTHER" id="PTHR43297:SF2">
    <property type="entry name" value="DIPEPTIDE TRANSPORT ATP-BINDING PROTEIN DPPD"/>
    <property type="match status" value="1"/>
</dbReference>
<dbReference type="InterPro" id="IPR027417">
    <property type="entry name" value="P-loop_NTPase"/>
</dbReference>
<evidence type="ECO:0000313" key="9">
    <source>
        <dbReference type="EMBL" id="TDM01779.1"/>
    </source>
</evidence>
<feature type="domain" description="ABC transporter" evidence="8">
    <location>
        <begin position="5"/>
        <end position="255"/>
    </location>
</feature>